<evidence type="ECO:0000313" key="4">
    <source>
        <dbReference type="Proteomes" id="UP000278437"/>
    </source>
</evidence>
<organism evidence="3 4">
    <name type="scientific">Shewanella khirikhana</name>
    <dbReference type="NCBI Taxonomy" id="1965282"/>
    <lineage>
        <taxon>Bacteria</taxon>
        <taxon>Pseudomonadati</taxon>
        <taxon>Pseudomonadota</taxon>
        <taxon>Gammaproteobacteria</taxon>
        <taxon>Alteromonadales</taxon>
        <taxon>Shewanellaceae</taxon>
        <taxon>Shewanella</taxon>
    </lineage>
</organism>
<keyword evidence="2" id="KW-0472">Membrane</keyword>
<feature type="compositionally biased region" description="Polar residues" evidence="1">
    <location>
        <begin position="245"/>
        <end position="255"/>
    </location>
</feature>
<accession>A0ABM7DTH1</accession>
<dbReference type="EMBL" id="CP020373">
    <property type="protein sequence ID" value="AZQ13010.1"/>
    <property type="molecule type" value="Genomic_DNA"/>
</dbReference>
<feature type="region of interest" description="Disordered" evidence="1">
    <location>
        <begin position="406"/>
        <end position="425"/>
    </location>
</feature>
<feature type="transmembrane region" description="Helical" evidence="2">
    <location>
        <begin position="93"/>
        <end position="111"/>
    </location>
</feature>
<feature type="region of interest" description="Disordered" evidence="1">
    <location>
        <begin position="227"/>
        <end position="291"/>
    </location>
</feature>
<keyword evidence="2" id="KW-0812">Transmembrane</keyword>
<dbReference type="Proteomes" id="UP000278437">
    <property type="component" value="Chromosome"/>
</dbReference>
<evidence type="ECO:0000256" key="2">
    <source>
        <dbReference type="SAM" id="Phobius"/>
    </source>
</evidence>
<feature type="compositionally biased region" description="Low complexity" evidence="1">
    <location>
        <begin position="335"/>
        <end position="350"/>
    </location>
</feature>
<feature type="region of interest" description="Disordered" evidence="1">
    <location>
        <begin position="125"/>
        <end position="179"/>
    </location>
</feature>
<feature type="transmembrane region" description="Helical" evidence="2">
    <location>
        <begin position="70"/>
        <end position="87"/>
    </location>
</feature>
<feature type="transmembrane region" description="Helical" evidence="2">
    <location>
        <begin position="42"/>
        <end position="58"/>
    </location>
</feature>
<keyword evidence="2" id="KW-1133">Transmembrane helix</keyword>
<feature type="transmembrane region" description="Helical" evidence="2">
    <location>
        <begin position="20"/>
        <end position="36"/>
    </location>
</feature>
<protein>
    <submittedName>
        <fullName evidence="3">Uncharacterized protein</fullName>
    </submittedName>
</protein>
<name>A0ABM7DTH1_9GAMM</name>
<evidence type="ECO:0000256" key="1">
    <source>
        <dbReference type="SAM" id="MobiDB-lite"/>
    </source>
</evidence>
<evidence type="ECO:0000313" key="3">
    <source>
        <dbReference type="EMBL" id="AZQ13010.1"/>
    </source>
</evidence>
<sequence length="537" mass="57782">MQLRSFFSIEGCDQGVRTGALGLIAYGGSGLIALLFGSGHYLWGPGIALGLLFALSLVRRCRDAHRPRGYLVAALVPYPLWLLVLVMVGNAALGLICFAIGLALTLLISVLPAKPVKEYQDGYWHPDMPAKTPLPPRREPTLGGDEPAFTHQASASDAHAFDSHESGFGRGDEADAQNSAQAIDSAHHENLYGSSHGDEEYSRYGQRSTLNDDFDAPDTVPAARLEQHGAGQHEFSRPAKPGFSGTANQDFSGTAETGPDEQDIAHASQNSQSQRAAADEEGPVWHRFTQRDRLTPNDRADYFTQGTDTLMVERSGYLDDERQSHPGLNQDEADTQAATEAATQARPPRTWSDAFNGEGSLEVLMEAIYFHLKRWWRFYLSGAAALLLISAVTAISMRIGVDEPGADTAANGAAPRDSSAGRTELPSGLGLNLDEAVLVLSWDAGSPGRGLIWSLASGEGERHCASLLFNNGNRYRPLEVSAKGSMREARFSPLDTQAIVRDIALRGNVQLCGQGFSLKGSQALIEGNPRFAGLLAL</sequence>
<reference evidence="4" key="1">
    <citation type="submission" date="2017-03" db="EMBL/GenBank/DDBJ databases">
        <title>Full genome sequence of a non-lethal Shewanella isolate that potentiates virulence of Vibio parahaemolyticus causing acute hepatopancreatic necrosis disease (AHPND) in shrimp.</title>
        <authorList>
            <person name="Prachumwat A."/>
            <person name="Sritunyalucksana K."/>
        </authorList>
    </citation>
    <scope>NUCLEOTIDE SEQUENCE [LARGE SCALE GENOMIC DNA]</scope>
    <source>
        <strain evidence="4">TH2012</strain>
    </source>
</reference>
<feature type="region of interest" description="Disordered" evidence="1">
    <location>
        <begin position="320"/>
        <end position="353"/>
    </location>
</feature>
<proteinExistence type="predicted"/>
<feature type="compositionally biased region" description="Basic and acidic residues" evidence="1">
    <location>
        <begin position="159"/>
        <end position="173"/>
    </location>
</feature>
<dbReference type="RefSeq" id="WP_126169128.1">
    <property type="nucleotide sequence ID" value="NZ_CP020373.1"/>
</dbReference>
<feature type="transmembrane region" description="Helical" evidence="2">
    <location>
        <begin position="378"/>
        <end position="397"/>
    </location>
</feature>
<gene>
    <name evidence="3" type="ORF">STH12_03976</name>
</gene>
<feature type="compositionally biased region" description="Low complexity" evidence="1">
    <location>
        <begin position="265"/>
        <end position="276"/>
    </location>
</feature>
<keyword evidence="4" id="KW-1185">Reference proteome</keyword>